<keyword evidence="3" id="KW-1185">Reference proteome</keyword>
<organism evidence="2 3">
    <name type="scientific">Petropleomorpha daqingensis</name>
    <dbReference type="NCBI Taxonomy" id="2026353"/>
    <lineage>
        <taxon>Bacteria</taxon>
        <taxon>Bacillati</taxon>
        <taxon>Actinomycetota</taxon>
        <taxon>Actinomycetes</taxon>
        <taxon>Geodermatophilales</taxon>
        <taxon>Geodermatophilaceae</taxon>
        <taxon>Petropleomorpha</taxon>
    </lineage>
</organism>
<keyword evidence="1" id="KW-0472">Membrane</keyword>
<protein>
    <submittedName>
        <fullName evidence="2">Uncharacterized protein</fullName>
    </submittedName>
</protein>
<evidence type="ECO:0000313" key="2">
    <source>
        <dbReference type="EMBL" id="NYJ08569.1"/>
    </source>
</evidence>
<keyword evidence="1" id="KW-1133">Transmembrane helix</keyword>
<name>A0A853CP47_9ACTN</name>
<evidence type="ECO:0000256" key="1">
    <source>
        <dbReference type="SAM" id="Phobius"/>
    </source>
</evidence>
<gene>
    <name evidence="2" type="ORF">GGQ55_004847</name>
</gene>
<reference evidence="2 3" key="1">
    <citation type="submission" date="2020-07" db="EMBL/GenBank/DDBJ databases">
        <title>Sequencing the genomes of 1000 actinobacteria strains.</title>
        <authorList>
            <person name="Klenk H.-P."/>
        </authorList>
    </citation>
    <scope>NUCLEOTIDE SEQUENCE [LARGE SCALE GENOMIC DNA]</scope>
    <source>
        <strain evidence="2 3">DSM 104001</strain>
    </source>
</reference>
<dbReference type="AlphaFoldDB" id="A0A853CP47"/>
<proteinExistence type="predicted"/>
<comment type="caution">
    <text evidence="2">The sequence shown here is derived from an EMBL/GenBank/DDBJ whole genome shotgun (WGS) entry which is preliminary data.</text>
</comment>
<dbReference type="EMBL" id="JACBZT010000001">
    <property type="protein sequence ID" value="NYJ08569.1"/>
    <property type="molecule type" value="Genomic_DNA"/>
</dbReference>
<feature type="transmembrane region" description="Helical" evidence="1">
    <location>
        <begin position="12"/>
        <end position="32"/>
    </location>
</feature>
<dbReference type="Proteomes" id="UP000541969">
    <property type="component" value="Unassembled WGS sequence"/>
</dbReference>
<feature type="transmembrane region" description="Helical" evidence="1">
    <location>
        <begin position="52"/>
        <end position="70"/>
    </location>
</feature>
<keyword evidence="1" id="KW-0812">Transmembrane</keyword>
<accession>A0A853CP47</accession>
<sequence length="151" mass="17159">MSEYAHVWRAPVGYRFFFSLVAAVMIIGALLPWNNGVLTFPLDGSGDYRQDLGYRLLAVALAGVFLAWVFRARMDLRQDFIVMRYMLRSRHISLAEVTSVTTGREGLSVETRDGSRYSSPMFIGQKAPLASWLHRRTRADEIAETIMKARP</sequence>
<evidence type="ECO:0000313" key="3">
    <source>
        <dbReference type="Proteomes" id="UP000541969"/>
    </source>
</evidence>
<dbReference type="RefSeq" id="WP_179721259.1">
    <property type="nucleotide sequence ID" value="NZ_JACBZT010000001.1"/>
</dbReference>